<evidence type="ECO:0000256" key="2">
    <source>
        <dbReference type="SAM" id="SignalP"/>
    </source>
</evidence>
<evidence type="ECO:0008006" key="5">
    <source>
        <dbReference type="Google" id="ProtNLM"/>
    </source>
</evidence>
<dbReference type="EMBL" id="JAFMPY010000009">
    <property type="protein sequence ID" value="MBO0904065.1"/>
    <property type="molecule type" value="Genomic_DNA"/>
</dbReference>
<comment type="caution">
    <text evidence="3">The sequence shown here is derived from an EMBL/GenBank/DDBJ whole genome shotgun (WGS) entry which is preliminary data.</text>
</comment>
<dbReference type="Proteomes" id="UP000664288">
    <property type="component" value="Unassembled WGS sequence"/>
</dbReference>
<gene>
    <name evidence="3" type="ORF">J1C47_10455</name>
</gene>
<dbReference type="RefSeq" id="WP_207350712.1">
    <property type="nucleotide sequence ID" value="NZ_JAFMPY010000009.1"/>
</dbReference>
<feature type="signal peptide" evidence="2">
    <location>
        <begin position="1"/>
        <end position="22"/>
    </location>
</feature>
<feature type="region of interest" description="Disordered" evidence="1">
    <location>
        <begin position="34"/>
        <end position="98"/>
    </location>
</feature>
<protein>
    <recommendedName>
        <fullName evidence="5">DUF680 domain-containing protein</fullName>
    </recommendedName>
</protein>
<evidence type="ECO:0000313" key="3">
    <source>
        <dbReference type="EMBL" id="MBO0904065.1"/>
    </source>
</evidence>
<keyword evidence="4" id="KW-1185">Reference proteome</keyword>
<organism evidence="3 4">
    <name type="scientific">Jiella sonneratiae</name>
    <dbReference type="NCBI Taxonomy" id="2816856"/>
    <lineage>
        <taxon>Bacteria</taxon>
        <taxon>Pseudomonadati</taxon>
        <taxon>Pseudomonadota</taxon>
        <taxon>Alphaproteobacteria</taxon>
        <taxon>Hyphomicrobiales</taxon>
        <taxon>Aurantimonadaceae</taxon>
        <taxon>Jiella</taxon>
    </lineage>
</organism>
<name>A0ABS3J332_9HYPH</name>
<keyword evidence="2" id="KW-0732">Signal</keyword>
<reference evidence="3 4" key="1">
    <citation type="submission" date="2021-03" db="EMBL/GenBank/DDBJ databases">
        <title>Whole genome sequence of Jiella sp. MQZ13P-4.</title>
        <authorList>
            <person name="Tuo L."/>
        </authorList>
    </citation>
    <scope>NUCLEOTIDE SEQUENCE [LARGE SCALE GENOMIC DNA]</scope>
    <source>
        <strain evidence="3 4">MQZ13P-4</strain>
    </source>
</reference>
<sequence length="98" mass="10017">MKNLMFAVAVCGLVAAPAASFAGGLVPGSGADFTPAPKSEVVTTRDDNVTTNSVRTYSAPNSSALRGRTAQQSKAEQDSGVTQRRSILVPGSGADFTK</sequence>
<proteinExistence type="predicted"/>
<feature type="compositionally biased region" description="Polar residues" evidence="1">
    <location>
        <begin position="55"/>
        <end position="85"/>
    </location>
</feature>
<accession>A0ABS3J332</accession>
<feature type="chain" id="PRO_5045127518" description="DUF680 domain-containing protein" evidence="2">
    <location>
        <begin position="23"/>
        <end position="98"/>
    </location>
</feature>
<evidence type="ECO:0000256" key="1">
    <source>
        <dbReference type="SAM" id="MobiDB-lite"/>
    </source>
</evidence>
<evidence type="ECO:0000313" key="4">
    <source>
        <dbReference type="Proteomes" id="UP000664288"/>
    </source>
</evidence>